<dbReference type="InterPro" id="IPR050452">
    <property type="entry name" value="Metacaspase"/>
</dbReference>
<organism evidence="2 3">
    <name type="scientific">Paenibacillus oceani</name>
    <dbReference type="NCBI Taxonomy" id="2772510"/>
    <lineage>
        <taxon>Bacteria</taxon>
        <taxon>Bacillati</taxon>
        <taxon>Bacillota</taxon>
        <taxon>Bacilli</taxon>
        <taxon>Bacillales</taxon>
        <taxon>Paenibacillaceae</taxon>
        <taxon>Paenibacillus</taxon>
    </lineage>
</organism>
<dbReference type="RefSeq" id="WP_190930557.1">
    <property type="nucleotide sequence ID" value="NZ_JACXJA010000035.1"/>
</dbReference>
<dbReference type="EMBL" id="JACXJA010000035">
    <property type="protein sequence ID" value="MBD2864936.1"/>
    <property type="molecule type" value="Genomic_DNA"/>
</dbReference>
<dbReference type="PANTHER" id="PTHR48104">
    <property type="entry name" value="METACASPASE-4"/>
    <property type="match status" value="1"/>
</dbReference>
<dbReference type="Pfam" id="PF00656">
    <property type="entry name" value="Peptidase_C14"/>
    <property type="match status" value="1"/>
</dbReference>
<evidence type="ECO:0000313" key="2">
    <source>
        <dbReference type="EMBL" id="MBD2864936.1"/>
    </source>
</evidence>
<dbReference type="Gene3D" id="3.40.50.1460">
    <property type="match status" value="1"/>
</dbReference>
<dbReference type="InterPro" id="IPR029030">
    <property type="entry name" value="Caspase-like_dom_sf"/>
</dbReference>
<protein>
    <submittedName>
        <fullName evidence="2">Caspase family protein</fullName>
    </submittedName>
</protein>
<dbReference type="PANTHER" id="PTHR48104:SF30">
    <property type="entry name" value="METACASPASE-1"/>
    <property type="match status" value="1"/>
</dbReference>
<dbReference type="Proteomes" id="UP000639396">
    <property type="component" value="Unassembled WGS sequence"/>
</dbReference>
<sequence>MTKRAVVVGVNNYSVQGFTNLGGCVRDAQAMYHLLVDAFLFDPSQVWLYTDHTATSSNIRQAIRYMLSISEPGDVACFYFAGHGGLHPISGGASYQTIIPYSGSFITDWDLAAAAESLQPSLVNFTIILDSCHSGGMHEETEHPAVIRSIRYANEFIQNLIATLQKVIPFGVTVPNVQAYTNNVSQVSQGTGGLLCMNEDPNQLFIPLAKSTLFAACRWNEYAGETSSHGYFTQSFLDLVNQSNFLIDHRSFHQRLVARVHELAGPSQTPQIRGQQNRMEEEFLMGWKDCR</sequence>
<accession>A0A927CEV5</accession>
<evidence type="ECO:0000313" key="3">
    <source>
        <dbReference type="Proteomes" id="UP000639396"/>
    </source>
</evidence>
<dbReference type="SUPFAM" id="SSF52129">
    <property type="entry name" value="Caspase-like"/>
    <property type="match status" value="1"/>
</dbReference>
<feature type="domain" description="Peptidase C14 caspase" evidence="1">
    <location>
        <begin position="3"/>
        <end position="274"/>
    </location>
</feature>
<comment type="caution">
    <text evidence="2">The sequence shown here is derived from an EMBL/GenBank/DDBJ whole genome shotgun (WGS) entry which is preliminary data.</text>
</comment>
<evidence type="ECO:0000259" key="1">
    <source>
        <dbReference type="Pfam" id="PF00656"/>
    </source>
</evidence>
<dbReference type="AlphaFoldDB" id="A0A927CEV5"/>
<keyword evidence="3" id="KW-1185">Reference proteome</keyword>
<reference evidence="2" key="1">
    <citation type="submission" date="2020-09" db="EMBL/GenBank/DDBJ databases">
        <title>A novel bacterium of genus Paenibacillus, isolated from South China Sea.</title>
        <authorList>
            <person name="Huang H."/>
            <person name="Mo K."/>
            <person name="Hu Y."/>
        </authorList>
    </citation>
    <scope>NUCLEOTIDE SEQUENCE</scope>
    <source>
        <strain evidence="2">IB182363</strain>
    </source>
</reference>
<name>A0A927CEV5_9BACL</name>
<dbReference type="GO" id="GO:0005737">
    <property type="term" value="C:cytoplasm"/>
    <property type="evidence" value="ECO:0007669"/>
    <property type="project" value="TreeGrafter"/>
</dbReference>
<dbReference type="InterPro" id="IPR011600">
    <property type="entry name" value="Pept_C14_caspase"/>
</dbReference>
<gene>
    <name evidence="2" type="ORF">IDH45_23435</name>
</gene>
<dbReference type="GO" id="GO:0004197">
    <property type="term" value="F:cysteine-type endopeptidase activity"/>
    <property type="evidence" value="ECO:0007669"/>
    <property type="project" value="InterPro"/>
</dbReference>
<proteinExistence type="predicted"/>
<dbReference type="GO" id="GO:0006508">
    <property type="term" value="P:proteolysis"/>
    <property type="evidence" value="ECO:0007669"/>
    <property type="project" value="InterPro"/>
</dbReference>